<dbReference type="RefSeq" id="XP_028489328.1">
    <property type="nucleotide sequence ID" value="XM_028632222.1"/>
</dbReference>
<evidence type="ECO:0000313" key="2">
    <source>
        <dbReference type="Proteomes" id="UP000283841"/>
    </source>
</evidence>
<protein>
    <submittedName>
        <fullName evidence="1">Uncharacterized protein</fullName>
    </submittedName>
</protein>
<proteinExistence type="predicted"/>
<accession>A0A443I6F6</accession>
<dbReference type="AlphaFoldDB" id="A0A443I6F6"/>
<dbReference type="Proteomes" id="UP000283841">
    <property type="component" value="Unassembled WGS sequence"/>
</dbReference>
<dbReference type="VEuPathDB" id="FungiDB:C8Q69DRAFT_494996"/>
<dbReference type="EMBL" id="RCNU01000001">
    <property type="protein sequence ID" value="RWQ99683.1"/>
    <property type="molecule type" value="Genomic_DNA"/>
</dbReference>
<organism evidence="1 2">
    <name type="scientific">Byssochlamys spectabilis</name>
    <name type="common">Paecilomyces variotii</name>
    <dbReference type="NCBI Taxonomy" id="264951"/>
    <lineage>
        <taxon>Eukaryota</taxon>
        <taxon>Fungi</taxon>
        <taxon>Dikarya</taxon>
        <taxon>Ascomycota</taxon>
        <taxon>Pezizomycotina</taxon>
        <taxon>Eurotiomycetes</taxon>
        <taxon>Eurotiomycetidae</taxon>
        <taxon>Eurotiales</taxon>
        <taxon>Thermoascaceae</taxon>
        <taxon>Paecilomyces</taxon>
    </lineage>
</organism>
<reference evidence="1 2" key="1">
    <citation type="journal article" date="2018" name="Front. Microbiol.">
        <title>Genomic and genetic insights into a cosmopolitan fungus, Paecilomyces variotii (Eurotiales).</title>
        <authorList>
            <person name="Urquhart A.S."/>
            <person name="Mondo S.J."/>
            <person name="Makela M.R."/>
            <person name="Hane J.K."/>
            <person name="Wiebenga A."/>
            <person name="He G."/>
            <person name="Mihaltcheva S."/>
            <person name="Pangilinan J."/>
            <person name="Lipzen A."/>
            <person name="Barry K."/>
            <person name="de Vries R.P."/>
            <person name="Grigoriev I.V."/>
            <person name="Idnurm A."/>
        </authorList>
    </citation>
    <scope>NUCLEOTIDE SEQUENCE [LARGE SCALE GENOMIC DNA]</scope>
    <source>
        <strain evidence="1 2">CBS 101075</strain>
    </source>
</reference>
<dbReference type="GeneID" id="39601499"/>
<name>A0A443I6F6_BYSSP</name>
<keyword evidence="2" id="KW-1185">Reference proteome</keyword>
<evidence type="ECO:0000313" key="1">
    <source>
        <dbReference type="EMBL" id="RWQ99683.1"/>
    </source>
</evidence>
<comment type="caution">
    <text evidence="1">The sequence shown here is derived from an EMBL/GenBank/DDBJ whole genome shotgun (WGS) entry which is preliminary data.</text>
</comment>
<sequence length="297" mass="33016">MATAHPILCQTAAEWREEVRERNLQGKSLAVSPNNLQSGSRVTEEQFLLFRTLFPPTRECFDANLFGLSVEYQQAGVLLLGSADFQAYLQRISGGATSLSQWHQDTLFKVPLAQQQQAFLSGGSKLTRRSESVVNASIISYLQALSMVATPISGEWSANRIPLEADFGSGRKFTAVTDGQLQEVTTKHILALVECKRDERLRHSPQVEFQETAQMVAWIREFPDAAPRPWTDPNYTFASLNTAEAGKVISMELLFFVVISVVRCIITGSIRRVMPGRLLNSTPAQRGAHYLLGTVRN</sequence>
<gene>
    <name evidence="1" type="ORF">C8Q69DRAFT_494996</name>
</gene>
<dbReference type="STRING" id="264951.A0A443I6F6"/>